<accession>A0A930VS28</accession>
<evidence type="ECO:0000313" key="1">
    <source>
        <dbReference type="EMBL" id="MBF4768895.1"/>
    </source>
</evidence>
<dbReference type="InterPro" id="IPR011008">
    <property type="entry name" value="Dimeric_a/b-barrel"/>
</dbReference>
<dbReference type="RefSeq" id="WP_194697046.1">
    <property type="nucleotide sequence ID" value="NZ_JADKPO010000018.1"/>
</dbReference>
<dbReference type="SUPFAM" id="SSF54909">
    <property type="entry name" value="Dimeric alpha+beta barrel"/>
    <property type="match status" value="1"/>
</dbReference>
<dbReference type="InterPro" id="IPR008000">
    <property type="entry name" value="Rham/fucose_mutarotase"/>
</dbReference>
<gene>
    <name evidence="1" type="ORF">ISU10_14100</name>
</gene>
<protein>
    <submittedName>
        <fullName evidence="1">L-rhamnose mutarotase</fullName>
    </submittedName>
</protein>
<dbReference type="Proteomes" id="UP000660668">
    <property type="component" value="Unassembled WGS sequence"/>
</dbReference>
<dbReference type="AlphaFoldDB" id="A0A930VS28"/>
<proteinExistence type="predicted"/>
<dbReference type="GO" id="GO:0019301">
    <property type="term" value="P:rhamnose catabolic process"/>
    <property type="evidence" value="ECO:0007669"/>
    <property type="project" value="TreeGrafter"/>
</dbReference>
<dbReference type="Gene3D" id="3.30.70.100">
    <property type="match status" value="1"/>
</dbReference>
<reference evidence="1" key="1">
    <citation type="submission" date="2020-11" db="EMBL/GenBank/DDBJ databases">
        <title>Nocardioides cynanchi sp. nov., isolated from soil of rhizosphere of Cynanchum wilfordii.</title>
        <authorList>
            <person name="Lee J.-S."/>
            <person name="Suh M.K."/>
            <person name="Kim J.-S."/>
        </authorList>
    </citation>
    <scope>NUCLEOTIDE SEQUENCE</scope>
    <source>
        <strain evidence="1">KCTC 19276</strain>
    </source>
</reference>
<organism evidence="1 2">
    <name type="scientific">Nocardioides agariphilus</name>
    <dbReference type="NCBI Taxonomy" id="433664"/>
    <lineage>
        <taxon>Bacteria</taxon>
        <taxon>Bacillati</taxon>
        <taxon>Actinomycetota</taxon>
        <taxon>Actinomycetes</taxon>
        <taxon>Propionibacteriales</taxon>
        <taxon>Nocardioidaceae</taxon>
        <taxon>Nocardioides</taxon>
    </lineage>
</organism>
<evidence type="ECO:0000313" key="2">
    <source>
        <dbReference type="Proteomes" id="UP000660668"/>
    </source>
</evidence>
<dbReference type="Pfam" id="PF05336">
    <property type="entry name" value="rhaM"/>
    <property type="match status" value="1"/>
</dbReference>
<sequence length="123" mass="14296">MPRYCFQLQVKPDRIAEYRERHATVWPEMLRALAETGWHNYSLFLRPDGLLIGYVESPDLAAAQKAMDDSDVNRRWQAEMSPFFEALDAPTPFRPDQGFLLLEEVFHLEDQLATLDNDQGTPR</sequence>
<keyword evidence="2" id="KW-1185">Reference proteome</keyword>
<comment type="caution">
    <text evidence="1">The sequence shown here is derived from an EMBL/GenBank/DDBJ whole genome shotgun (WGS) entry which is preliminary data.</text>
</comment>
<name>A0A930VS28_9ACTN</name>
<dbReference type="PANTHER" id="PTHR34389:SF2">
    <property type="entry name" value="L-RHAMNOSE MUTAROTASE"/>
    <property type="match status" value="1"/>
</dbReference>
<dbReference type="EMBL" id="JADKPO010000018">
    <property type="protein sequence ID" value="MBF4768895.1"/>
    <property type="molecule type" value="Genomic_DNA"/>
</dbReference>
<dbReference type="PANTHER" id="PTHR34389">
    <property type="entry name" value="L-RHAMNOSE MUTAROTASE"/>
    <property type="match status" value="1"/>
</dbReference>
<dbReference type="GO" id="GO:0016857">
    <property type="term" value="F:racemase and epimerase activity, acting on carbohydrates and derivatives"/>
    <property type="evidence" value="ECO:0007669"/>
    <property type="project" value="InterPro"/>
</dbReference>